<dbReference type="InterPro" id="IPR036069">
    <property type="entry name" value="DUF34/NIF3_sf"/>
</dbReference>
<dbReference type="NCBIfam" id="TIGR00486">
    <property type="entry name" value="YbgI_SA1388"/>
    <property type="match status" value="1"/>
</dbReference>
<dbReference type="RefSeq" id="WP_345371607.1">
    <property type="nucleotide sequence ID" value="NZ_BAABJX010000032.1"/>
</dbReference>
<dbReference type="InterPro" id="IPR017221">
    <property type="entry name" value="DUF34/NIF3_bac"/>
</dbReference>
<evidence type="ECO:0000256" key="2">
    <source>
        <dbReference type="ARBA" id="ARBA00022723"/>
    </source>
</evidence>
<organism evidence="4 5">
    <name type="scientific">Algivirga pacifica</name>
    <dbReference type="NCBI Taxonomy" id="1162670"/>
    <lineage>
        <taxon>Bacteria</taxon>
        <taxon>Pseudomonadati</taxon>
        <taxon>Bacteroidota</taxon>
        <taxon>Cytophagia</taxon>
        <taxon>Cytophagales</taxon>
        <taxon>Flammeovirgaceae</taxon>
        <taxon>Algivirga</taxon>
    </lineage>
</organism>
<evidence type="ECO:0000256" key="1">
    <source>
        <dbReference type="ARBA" id="ARBA00006964"/>
    </source>
</evidence>
<keyword evidence="2 3" id="KW-0479">Metal-binding</keyword>
<sequence length="365" mass="40168">MKVKEVIAFLEGEAPTALQEGYDNAGLITGTGQEEIKGVLFSLDCTEVVVEEAIAKGCNLIVAHHPIVFKGLKRFNGRNYVERTIINAIKNDICIYAIHTNLDNVKHGVNARLSALIGLENTSILAPKKGRLMKLTTFVPMEHQQMVLEALSAAGAGNIGNYSECSFMVEGEGSFKPNTEAKPFIGEQGALEKVKETRIEVILPDYASGKVLSALKNAHPYEEVAYYLQALENTNQDIGSGMVGDLKEAMEVKDFLKHLKEVLNLQVIKYTPSVQKEVKRVAVCGGSGGFLLNNAKAAGADVFVTADYKYHEYFDAEQQIMIADVGHYESEIHTKDLLYQWVSGRFSELACYSSEVNTNPVSYFI</sequence>
<dbReference type="Gene3D" id="3.40.1390.30">
    <property type="entry name" value="NIF3 (NGG1p interacting factor 3)-like"/>
    <property type="match status" value="1"/>
</dbReference>
<comment type="caution">
    <text evidence="4">The sequence shown here is derived from an EMBL/GenBank/DDBJ whole genome shotgun (WGS) entry which is preliminary data.</text>
</comment>
<dbReference type="PIRSF" id="PIRSF037489">
    <property type="entry name" value="UCP037489_NIF3_YqfO"/>
    <property type="match status" value="1"/>
</dbReference>
<keyword evidence="5" id="KW-1185">Reference proteome</keyword>
<dbReference type="Gene3D" id="3.30.70.120">
    <property type="match status" value="1"/>
</dbReference>
<dbReference type="InterPro" id="IPR002678">
    <property type="entry name" value="DUF34/NIF3"/>
</dbReference>
<accession>A0ABP9DF75</accession>
<evidence type="ECO:0000313" key="5">
    <source>
        <dbReference type="Proteomes" id="UP001500298"/>
    </source>
</evidence>
<dbReference type="Pfam" id="PF01784">
    <property type="entry name" value="DUF34_NIF3"/>
    <property type="match status" value="1"/>
</dbReference>
<protein>
    <recommendedName>
        <fullName evidence="3">GTP cyclohydrolase 1 type 2 homolog</fullName>
    </recommendedName>
</protein>
<dbReference type="PANTHER" id="PTHR13799">
    <property type="entry name" value="NGG1 INTERACTING FACTOR 3"/>
    <property type="match status" value="1"/>
</dbReference>
<dbReference type="Proteomes" id="UP001500298">
    <property type="component" value="Unassembled WGS sequence"/>
</dbReference>
<evidence type="ECO:0000256" key="3">
    <source>
        <dbReference type="PIRNR" id="PIRNR037489"/>
    </source>
</evidence>
<dbReference type="PANTHER" id="PTHR13799:SF14">
    <property type="entry name" value="GTP CYCLOHYDROLASE 1 TYPE 2 HOMOLOG"/>
    <property type="match status" value="1"/>
</dbReference>
<comment type="similarity">
    <text evidence="1 3">Belongs to the GTP cyclohydrolase I type 2/NIF3 family.</text>
</comment>
<reference evidence="5" key="1">
    <citation type="journal article" date="2019" name="Int. J. Syst. Evol. Microbiol.">
        <title>The Global Catalogue of Microorganisms (GCM) 10K type strain sequencing project: providing services to taxonomists for standard genome sequencing and annotation.</title>
        <authorList>
            <consortium name="The Broad Institute Genomics Platform"/>
            <consortium name="The Broad Institute Genome Sequencing Center for Infectious Disease"/>
            <person name="Wu L."/>
            <person name="Ma J."/>
        </authorList>
    </citation>
    <scope>NUCLEOTIDE SEQUENCE [LARGE SCALE GENOMIC DNA]</scope>
    <source>
        <strain evidence="5">JCM 18326</strain>
    </source>
</reference>
<dbReference type="InterPro" id="IPR015867">
    <property type="entry name" value="N-reg_PII/ATP_PRibTrfase_C"/>
</dbReference>
<name>A0ABP9DF75_9BACT</name>
<proteinExistence type="inferred from homology"/>
<dbReference type="SUPFAM" id="SSF102705">
    <property type="entry name" value="NIF3 (NGG1p interacting factor 3)-like"/>
    <property type="match status" value="1"/>
</dbReference>
<gene>
    <name evidence="4" type="ORF">GCM10023331_21170</name>
</gene>
<dbReference type="EMBL" id="BAABJX010000032">
    <property type="protein sequence ID" value="GAA4835672.1"/>
    <property type="molecule type" value="Genomic_DNA"/>
</dbReference>
<evidence type="ECO:0000313" key="4">
    <source>
        <dbReference type="EMBL" id="GAA4835672.1"/>
    </source>
</evidence>